<dbReference type="RefSeq" id="WP_207087024.1">
    <property type="nucleotide sequence ID" value="NZ_JAFLQW010000131.1"/>
</dbReference>
<dbReference type="Proteomes" id="UP000664844">
    <property type="component" value="Unassembled WGS sequence"/>
</dbReference>
<protein>
    <recommendedName>
        <fullName evidence="4">HNH nuclease domain-containing protein</fullName>
    </recommendedName>
</protein>
<keyword evidence="3" id="KW-1185">Reference proteome</keyword>
<evidence type="ECO:0000313" key="2">
    <source>
        <dbReference type="EMBL" id="MBO0348477.1"/>
    </source>
</evidence>
<sequence length="299" mass="34151">MEFPEVAKFDIQKINNPDIQGTGYQEGEQLGYSNLTAYIRHRDHYKCANPSCKNKDTHTVLQVHHLGLGQNPPDRSNKPGNLLTLCVKCHTPSNHKKGKFLHGCQPKVKSFKPETFMSTLYRRLIYLTGATETFGYNTQYKRDLLELPKSHHNDAFVIAGGVHQTRSTPLRIEQVRRNKRSMEQFYDAKYIDNRDGSIKSGSGLSSGRRKRNKNLSGENLRAYRGQKTSMGQRRIKRKKYPYSPSDLVRFEGNIYQVIGMQNLGTGVKLKNYPGVKNKVVNVRKVQPLLRRGGICEVIN</sequence>
<dbReference type="EMBL" id="JAFLQW010000131">
    <property type="protein sequence ID" value="MBO0348477.1"/>
    <property type="molecule type" value="Genomic_DNA"/>
</dbReference>
<gene>
    <name evidence="2" type="ORF">J0895_05025</name>
</gene>
<feature type="region of interest" description="Disordered" evidence="1">
    <location>
        <begin position="197"/>
        <end position="218"/>
    </location>
</feature>
<accession>A0ABS3FQ41</accession>
<evidence type="ECO:0008006" key="4">
    <source>
        <dbReference type="Google" id="ProtNLM"/>
    </source>
</evidence>
<evidence type="ECO:0000256" key="1">
    <source>
        <dbReference type="SAM" id="MobiDB-lite"/>
    </source>
</evidence>
<comment type="caution">
    <text evidence="2">The sequence shown here is derived from an EMBL/GenBank/DDBJ whole genome shotgun (WGS) entry which is preliminary data.</text>
</comment>
<proteinExistence type="predicted"/>
<reference evidence="2 3" key="1">
    <citation type="submission" date="2021-03" db="EMBL/GenBank/DDBJ databases">
        <title>Metabolic Capacity of the Antarctic Cyanobacterium Phormidium pseudopriestleyi that Sustains Oxygenic Photosynthesis in the Presence of Hydrogen Sulfide.</title>
        <authorList>
            <person name="Lumian J.E."/>
            <person name="Jungblut A.D."/>
            <person name="Dillon M.L."/>
            <person name="Hawes I."/>
            <person name="Doran P.T."/>
            <person name="Mackey T.J."/>
            <person name="Dick G.J."/>
            <person name="Grettenberger C.L."/>
            <person name="Sumner D.Y."/>
        </authorList>
    </citation>
    <scope>NUCLEOTIDE SEQUENCE [LARGE SCALE GENOMIC DNA]</scope>
    <source>
        <strain evidence="2 3">FRX01</strain>
    </source>
</reference>
<evidence type="ECO:0000313" key="3">
    <source>
        <dbReference type="Proteomes" id="UP000664844"/>
    </source>
</evidence>
<name>A0ABS3FQ41_9CYAN</name>
<organism evidence="2 3">
    <name type="scientific">Phormidium pseudopriestleyi FRX01</name>
    <dbReference type="NCBI Taxonomy" id="1759528"/>
    <lineage>
        <taxon>Bacteria</taxon>
        <taxon>Bacillati</taxon>
        <taxon>Cyanobacteriota</taxon>
        <taxon>Cyanophyceae</taxon>
        <taxon>Oscillatoriophycideae</taxon>
        <taxon>Oscillatoriales</taxon>
        <taxon>Oscillatoriaceae</taxon>
        <taxon>Phormidium</taxon>
    </lineage>
</organism>